<dbReference type="AlphaFoldDB" id="A0A9B0UBT2"/>
<dbReference type="Proteomes" id="UP000504623">
    <property type="component" value="Unplaced"/>
</dbReference>
<dbReference type="PANTHER" id="PTHR12297">
    <property type="entry name" value="HYPOXIA-INDUCBILE GENE 1 HIG1 -RELATED"/>
    <property type="match status" value="1"/>
</dbReference>
<feature type="transmembrane region" description="Helical" evidence="5">
    <location>
        <begin position="28"/>
        <end position="46"/>
    </location>
</feature>
<feature type="transmembrane region" description="Helical" evidence="5">
    <location>
        <begin position="66"/>
        <end position="84"/>
    </location>
</feature>
<dbReference type="PANTHER" id="PTHR12297:SF5">
    <property type="entry name" value="HIG1 DOMAIN FAMILY MEMBER 1A, MITOCHONDRIAL"/>
    <property type="match status" value="1"/>
</dbReference>
<dbReference type="GO" id="GO:0097250">
    <property type="term" value="P:mitochondrial respirasome assembly"/>
    <property type="evidence" value="ECO:0007669"/>
    <property type="project" value="TreeGrafter"/>
</dbReference>
<evidence type="ECO:0000313" key="7">
    <source>
        <dbReference type="Proteomes" id="UP000504623"/>
    </source>
</evidence>
<dbReference type="InterPro" id="IPR050355">
    <property type="entry name" value="RCF1"/>
</dbReference>
<dbReference type="OrthoDB" id="10003563at2759"/>
<evidence type="ECO:0000259" key="6">
    <source>
        <dbReference type="PROSITE" id="PS51503"/>
    </source>
</evidence>
<evidence type="ECO:0000256" key="2">
    <source>
        <dbReference type="ARBA" id="ARBA00022692"/>
    </source>
</evidence>
<dbReference type="InterPro" id="IPR007667">
    <property type="entry name" value="Hypoxia_induced_domain"/>
</dbReference>
<keyword evidence="4 5" id="KW-0472">Membrane</keyword>
<evidence type="ECO:0000313" key="8">
    <source>
        <dbReference type="RefSeq" id="XP_006877948.1"/>
    </source>
</evidence>
<accession>A0A9B0UBT2</accession>
<keyword evidence="7" id="KW-1185">Reference proteome</keyword>
<protein>
    <submittedName>
        <fullName evidence="8">HIG1 domain family member 1A, mitochondrial-like</fullName>
    </submittedName>
</protein>
<comment type="subcellular location">
    <subcellularLocation>
        <location evidence="1">Mitochondrion membrane</location>
    </subcellularLocation>
</comment>
<dbReference type="RefSeq" id="XP_006877948.1">
    <property type="nucleotide sequence ID" value="XM_006877886.1"/>
</dbReference>
<evidence type="ECO:0000256" key="5">
    <source>
        <dbReference type="SAM" id="Phobius"/>
    </source>
</evidence>
<evidence type="ECO:0000256" key="1">
    <source>
        <dbReference type="ARBA" id="ARBA00004325"/>
    </source>
</evidence>
<reference evidence="8" key="1">
    <citation type="submission" date="2025-08" db="UniProtKB">
        <authorList>
            <consortium name="RefSeq"/>
        </authorList>
    </citation>
    <scope>IDENTIFICATION</scope>
    <source>
        <tissue evidence="8">Spleen</tissue>
    </source>
</reference>
<dbReference type="Gene3D" id="6.10.140.1320">
    <property type="match status" value="1"/>
</dbReference>
<organism evidence="7 8">
    <name type="scientific">Chrysochloris asiatica</name>
    <name type="common">Cape golden mole</name>
    <dbReference type="NCBI Taxonomy" id="185453"/>
    <lineage>
        <taxon>Eukaryota</taxon>
        <taxon>Metazoa</taxon>
        <taxon>Chordata</taxon>
        <taxon>Craniata</taxon>
        <taxon>Vertebrata</taxon>
        <taxon>Euteleostomi</taxon>
        <taxon>Mammalia</taxon>
        <taxon>Eutheria</taxon>
        <taxon>Afrotheria</taxon>
        <taxon>Chrysochloridae</taxon>
        <taxon>Chrysochlorinae</taxon>
        <taxon>Chrysochloris</taxon>
    </lineage>
</organism>
<name>A0A9B0UBT2_CHRAS</name>
<keyword evidence="3 5" id="KW-1133">Transmembrane helix</keyword>
<dbReference type="PROSITE" id="PS51503">
    <property type="entry name" value="HIG1"/>
    <property type="match status" value="1"/>
</dbReference>
<keyword evidence="2 5" id="KW-0812">Transmembrane</keyword>
<gene>
    <name evidence="8" type="primary">LOC102835063</name>
</gene>
<feature type="domain" description="HIG1" evidence="6">
    <location>
        <begin position="1"/>
        <end position="93"/>
    </location>
</feature>
<evidence type="ECO:0000256" key="4">
    <source>
        <dbReference type="ARBA" id="ARBA00023136"/>
    </source>
</evidence>
<proteinExistence type="predicted"/>
<evidence type="ECO:0000256" key="3">
    <source>
        <dbReference type="ARBA" id="ARBA00022989"/>
    </source>
</evidence>
<dbReference type="GeneID" id="102835063"/>
<sequence length="93" mass="10486">MSSNTDVSLSSYDEDQGSKFIRKAKESPFVPIGMAGFAAIVAYGLYRLKNRRDTKMSIHLIHKRVAAQGFVVGAMTVGMMYSMYREYWAKPKP</sequence>
<dbReference type="GO" id="GO:0031966">
    <property type="term" value="C:mitochondrial membrane"/>
    <property type="evidence" value="ECO:0007669"/>
    <property type="project" value="UniProtKB-SubCell"/>
</dbReference>
<dbReference type="GO" id="GO:0043066">
    <property type="term" value="P:negative regulation of apoptotic process"/>
    <property type="evidence" value="ECO:0007669"/>
    <property type="project" value="TreeGrafter"/>
</dbReference>
<dbReference type="Pfam" id="PF04588">
    <property type="entry name" value="HIG_1_N"/>
    <property type="match status" value="1"/>
</dbReference>